<sequence length="140" mass="16060">MFLPKNYQASMTDIMFTTMQEYLHKYPWELVQTESPSVLCTVLPNRWRLNKSLPFDFRVVSLDDIPDGTMVTLKAGNDKNHCAKLRNCTSMMKNQVAKFSDLAFLERSGRGKSFSLTITILCAPHYQIATYNNAIQVKLD</sequence>
<feature type="domain" description="Runt" evidence="5">
    <location>
        <begin position="18"/>
        <end position="140"/>
    </location>
</feature>
<dbReference type="OrthoDB" id="10029800at2759"/>
<proteinExistence type="predicted"/>
<dbReference type="PANTHER" id="PTHR11950">
    <property type="entry name" value="RUNT RELATED"/>
    <property type="match status" value="1"/>
</dbReference>
<dbReference type="Gene3D" id="2.60.40.720">
    <property type="match status" value="1"/>
</dbReference>
<evidence type="ECO:0000256" key="4">
    <source>
        <dbReference type="ARBA" id="ARBA00023242"/>
    </source>
</evidence>
<dbReference type="InterPro" id="IPR012346">
    <property type="entry name" value="p53/RUNT-type_TF_DNA-bd_sf"/>
</dbReference>
<keyword evidence="4" id="KW-0539">Nucleus</keyword>
<dbReference type="AlphaFoldDB" id="A0A9P0BH95"/>
<dbReference type="GO" id="GO:0000978">
    <property type="term" value="F:RNA polymerase II cis-regulatory region sequence-specific DNA binding"/>
    <property type="evidence" value="ECO:0007669"/>
    <property type="project" value="TreeGrafter"/>
</dbReference>
<dbReference type="InterPro" id="IPR000040">
    <property type="entry name" value="AML1_Runt"/>
</dbReference>
<dbReference type="EMBL" id="OV121140">
    <property type="protein sequence ID" value="CAH0564243.1"/>
    <property type="molecule type" value="Genomic_DNA"/>
</dbReference>
<dbReference type="GO" id="GO:0005634">
    <property type="term" value="C:nucleus"/>
    <property type="evidence" value="ECO:0007669"/>
    <property type="project" value="UniProtKB-SubCell"/>
</dbReference>
<keyword evidence="2" id="KW-0805">Transcription regulation</keyword>
<dbReference type="GO" id="GO:0005524">
    <property type="term" value="F:ATP binding"/>
    <property type="evidence" value="ECO:0007669"/>
    <property type="project" value="InterPro"/>
</dbReference>
<reference evidence="6" key="1">
    <citation type="submission" date="2021-12" db="EMBL/GenBank/DDBJ databases">
        <authorList>
            <person name="King R."/>
        </authorList>
    </citation>
    <scope>NUCLEOTIDE SEQUENCE</scope>
</reference>
<protein>
    <recommendedName>
        <fullName evidence="5">Runt domain-containing protein</fullName>
    </recommendedName>
</protein>
<evidence type="ECO:0000259" key="5">
    <source>
        <dbReference type="PROSITE" id="PS51062"/>
    </source>
</evidence>
<dbReference type="PRINTS" id="PR00967">
    <property type="entry name" value="ONCOGENEAML1"/>
</dbReference>
<dbReference type="GO" id="GO:0000981">
    <property type="term" value="F:DNA-binding transcription factor activity, RNA polymerase II-specific"/>
    <property type="evidence" value="ECO:0007669"/>
    <property type="project" value="TreeGrafter"/>
</dbReference>
<name>A0A9P0BH95_BRAAE</name>
<dbReference type="Proteomes" id="UP001154078">
    <property type="component" value="Chromosome 9"/>
</dbReference>
<dbReference type="InterPro" id="IPR008967">
    <property type="entry name" value="p53-like_TF_DNA-bd_sf"/>
</dbReference>
<dbReference type="SUPFAM" id="SSF49417">
    <property type="entry name" value="p53-like transcription factors"/>
    <property type="match status" value="1"/>
</dbReference>
<dbReference type="PROSITE" id="PS51062">
    <property type="entry name" value="RUNT"/>
    <property type="match status" value="1"/>
</dbReference>
<dbReference type="InterPro" id="IPR013524">
    <property type="entry name" value="Runt_dom"/>
</dbReference>
<evidence type="ECO:0000256" key="3">
    <source>
        <dbReference type="ARBA" id="ARBA00023163"/>
    </source>
</evidence>
<accession>A0A9P0BH95</accession>
<evidence type="ECO:0000313" key="6">
    <source>
        <dbReference type="EMBL" id="CAH0564243.1"/>
    </source>
</evidence>
<dbReference type="PANTHER" id="PTHR11950:SF31">
    <property type="entry name" value="SEGMENTATION PROTEIN RUNT"/>
    <property type="match status" value="1"/>
</dbReference>
<keyword evidence="7" id="KW-1185">Reference proteome</keyword>
<evidence type="ECO:0000256" key="2">
    <source>
        <dbReference type="ARBA" id="ARBA00023015"/>
    </source>
</evidence>
<organism evidence="6 7">
    <name type="scientific">Brassicogethes aeneus</name>
    <name type="common">Rape pollen beetle</name>
    <name type="synonym">Meligethes aeneus</name>
    <dbReference type="NCBI Taxonomy" id="1431903"/>
    <lineage>
        <taxon>Eukaryota</taxon>
        <taxon>Metazoa</taxon>
        <taxon>Ecdysozoa</taxon>
        <taxon>Arthropoda</taxon>
        <taxon>Hexapoda</taxon>
        <taxon>Insecta</taxon>
        <taxon>Pterygota</taxon>
        <taxon>Neoptera</taxon>
        <taxon>Endopterygota</taxon>
        <taxon>Coleoptera</taxon>
        <taxon>Polyphaga</taxon>
        <taxon>Cucujiformia</taxon>
        <taxon>Nitidulidae</taxon>
        <taxon>Meligethinae</taxon>
        <taxon>Brassicogethes</taxon>
    </lineage>
</organism>
<comment type="subcellular location">
    <subcellularLocation>
        <location evidence="1">Nucleus</location>
    </subcellularLocation>
</comment>
<keyword evidence="3" id="KW-0804">Transcription</keyword>
<gene>
    <name evidence="6" type="ORF">MELIAE_LOCUS12843</name>
</gene>
<evidence type="ECO:0000256" key="1">
    <source>
        <dbReference type="ARBA" id="ARBA00004123"/>
    </source>
</evidence>
<dbReference type="Pfam" id="PF00853">
    <property type="entry name" value="Runt"/>
    <property type="match status" value="1"/>
</dbReference>
<evidence type="ECO:0000313" key="7">
    <source>
        <dbReference type="Proteomes" id="UP001154078"/>
    </source>
</evidence>